<proteinExistence type="predicted"/>
<dbReference type="OrthoDB" id="3210731at2759"/>
<feature type="region of interest" description="Disordered" evidence="1">
    <location>
        <begin position="984"/>
        <end position="1023"/>
    </location>
</feature>
<evidence type="ECO:0000313" key="4">
    <source>
        <dbReference type="Proteomes" id="UP000305067"/>
    </source>
</evidence>
<keyword evidence="4" id="KW-1185">Reference proteome</keyword>
<feature type="region of interest" description="Disordered" evidence="1">
    <location>
        <begin position="1"/>
        <end position="41"/>
    </location>
</feature>
<evidence type="ECO:0000259" key="2">
    <source>
        <dbReference type="PROSITE" id="PS50835"/>
    </source>
</evidence>
<feature type="region of interest" description="Disordered" evidence="1">
    <location>
        <begin position="208"/>
        <end position="233"/>
    </location>
</feature>
<dbReference type="InterPro" id="IPR007110">
    <property type="entry name" value="Ig-like_dom"/>
</dbReference>
<feature type="region of interest" description="Disordered" evidence="1">
    <location>
        <begin position="463"/>
        <end position="517"/>
    </location>
</feature>
<reference evidence="3 4" key="1">
    <citation type="journal article" date="2019" name="Nat. Ecol. Evol.">
        <title>Megaphylogeny resolves global patterns of mushroom evolution.</title>
        <authorList>
            <person name="Varga T."/>
            <person name="Krizsan K."/>
            <person name="Foldi C."/>
            <person name="Dima B."/>
            <person name="Sanchez-Garcia M."/>
            <person name="Sanchez-Ramirez S."/>
            <person name="Szollosi G.J."/>
            <person name="Szarkandi J.G."/>
            <person name="Papp V."/>
            <person name="Albert L."/>
            <person name="Andreopoulos W."/>
            <person name="Angelini C."/>
            <person name="Antonin V."/>
            <person name="Barry K.W."/>
            <person name="Bougher N.L."/>
            <person name="Buchanan P."/>
            <person name="Buyck B."/>
            <person name="Bense V."/>
            <person name="Catcheside P."/>
            <person name="Chovatia M."/>
            <person name="Cooper J."/>
            <person name="Damon W."/>
            <person name="Desjardin D."/>
            <person name="Finy P."/>
            <person name="Geml J."/>
            <person name="Haridas S."/>
            <person name="Hughes K."/>
            <person name="Justo A."/>
            <person name="Karasinski D."/>
            <person name="Kautmanova I."/>
            <person name="Kiss B."/>
            <person name="Kocsube S."/>
            <person name="Kotiranta H."/>
            <person name="LaButti K.M."/>
            <person name="Lechner B.E."/>
            <person name="Liimatainen K."/>
            <person name="Lipzen A."/>
            <person name="Lukacs Z."/>
            <person name="Mihaltcheva S."/>
            <person name="Morgado L.N."/>
            <person name="Niskanen T."/>
            <person name="Noordeloos M.E."/>
            <person name="Ohm R.A."/>
            <person name="Ortiz-Santana B."/>
            <person name="Ovrebo C."/>
            <person name="Racz N."/>
            <person name="Riley R."/>
            <person name="Savchenko A."/>
            <person name="Shiryaev A."/>
            <person name="Soop K."/>
            <person name="Spirin V."/>
            <person name="Szebenyi C."/>
            <person name="Tomsovsky M."/>
            <person name="Tulloss R.E."/>
            <person name="Uehling J."/>
            <person name="Grigoriev I.V."/>
            <person name="Vagvolgyi C."/>
            <person name="Papp T."/>
            <person name="Martin F.M."/>
            <person name="Miettinen O."/>
            <person name="Hibbett D.S."/>
            <person name="Nagy L.G."/>
        </authorList>
    </citation>
    <scope>NUCLEOTIDE SEQUENCE [LARGE SCALE GENOMIC DNA]</scope>
    <source>
        <strain evidence="3 4">CBS 309.79</strain>
    </source>
</reference>
<accession>A0A5C3R3L6</accession>
<feature type="compositionally biased region" description="Polar residues" evidence="1">
    <location>
        <begin position="158"/>
        <end position="173"/>
    </location>
</feature>
<dbReference type="PROSITE" id="PS50835">
    <property type="entry name" value="IG_LIKE"/>
    <property type="match status" value="1"/>
</dbReference>
<sequence>MHTPSWSRARSTAGASSPATPVQRPSHLPAMSSSASLYSQPTSNTLGAHSKLVNVTRVAIEGVAKHDQDGATIRMYLKLALPVENAIAHTSIPLFPEGGIKIVKSQVHPLDQHSSPYQFSPNVSPMLSRAAHALDLPKRLHESYLSVLEDASLDSPEYGSTSSPFTRTSSIKSAKQRPVDTEPLDERFTGKITVSNYQVTFVPPKELPSRSRLQQQFEDTEPSSRNAAATPGKIRRQSVIERNSCQFMAVIEVWIPYTFRPPRSPYVLHIPVPRCLQNTIRLRISGAPAVSSSLASLSSVEDDGGGGAWDVMCEPPVTRNPSRLARTTSSNSFADDESSDSSFHSNATEGCRVEGTFISTEMIRVRWSKPLKPMALKGGQETRRRAGVQRSSGEMSCTVLGKAPAPGPSSDAEGILMKVEYRGTCSGVWFSGVATQVALDLSLESKGSEVHWPSPVGSGWSVTGGVGFTGHHTGGSSSTSRPSSMDFGVPGGLPSPLEMPTRPRYDSTSSSSSLLRAPLPVPNVADYSFEGSTSSLTGSGTSAHASVFSSTSATPEALPIDHKPDSPITLHLNLDALNSSQSSTPGTFDFSITGTVVVVARNSTTRARQKQALRPPDAVTDVSLLPRFTLLAAEQESTSFTLRNEVPEEAMTVEVYNPSGDVLNAQTRKTVLQPGKTTTCGDGGARIALKVISEPASTRAQQAPEALATTPVASDVPALKVTSPAPSGPKLIPSVFARVSPLMSKYRSSLAECAVRVEITVHDVDGSGWLRFSLGQGVVSKMDMVVASMGGRAVPLERLEKSLLLVDAERSHPDTRAFIGSDHGVLALDYLLPSKGPAATMVIQLPVFEHVVGKCEVSVRSVPGIEVDACNLAHTQHARESTEFLHFMAPPNFSPRLTISKSPSNKLVSKLTPVLRLLKVLNGIAPYLLHLITISLLFLLGSEMQLVKLSAQSCPASQSSHGWHPPPIASTYTVTNTVTSIQYRSTEAPTPSSSSLSQTTPLPSTHHDTTHEHELHETPTIDIRKTYIPDARETPARPPTPQVNEDAQLALMYHLPWSAREQVRQIAETTAAHVLQGMQVMLQVARKLYHYPLDPPP</sequence>
<evidence type="ECO:0000256" key="1">
    <source>
        <dbReference type="SAM" id="MobiDB-lite"/>
    </source>
</evidence>
<organism evidence="3 4">
    <name type="scientific">Pterulicium gracile</name>
    <dbReference type="NCBI Taxonomy" id="1884261"/>
    <lineage>
        <taxon>Eukaryota</taxon>
        <taxon>Fungi</taxon>
        <taxon>Dikarya</taxon>
        <taxon>Basidiomycota</taxon>
        <taxon>Agaricomycotina</taxon>
        <taxon>Agaricomycetes</taxon>
        <taxon>Agaricomycetidae</taxon>
        <taxon>Agaricales</taxon>
        <taxon>Pleurotineae</taxon>
        <taxon>Pterulaceae</taxon>
        <taxon>Pterulicium</taxon>
    </lineage>
</organism>
<feature type="compositionally biased region" description="Basic and acidic residues" evidence="1">
    <location>
        <begin position="1005"/>
        <end position="1023"/>
    </location>
</feature>
<feature type="region of interest" description="Disordered" evidence="1">
    <location>
        <begin position="376"/>
        <end position="409"/>
    </location>
</feature>
<feature type="compositionally biased region" description="Polar residues" evidence="1">
    <location>
        <begin position="31"/>
        <end position="41"/>
    </location>
</feature>
<feature type="domain" description="Ig-like" evidence="2">
    <location>
        <begin position="315"/>
        <end position="399"/>
    </location>
</feature>
<feature type="compositionally biased region" description="Low complexity" evidence="1">
    <location>
        <begin position="989"/>
        <end position="1004"/>
    </location>
</feature>
<evidence type="ECO:0000313" key="3">
    <source>
        <dbReference type="EMBL" id="TFL07329.1"/>
    </source>
</evidence>
<feature type="compositionally biased region" description="Polar residues" evidence="1">
    <location>
        <begin position="1"/>
        <end position="20"/>
    </location>
</feature>
<name>A0A5C3R3L6_9AGAR</name>
<feature type="region of interest" description="Disordered" evidence="1">
    <location>
        <begin position="316"/>
        <end position="347"/>
    </location>
</feature>
<protein>
    <recommendedName>
        <fullName evidence="2">Ig-like domain-containing protein</fullName>
    </recommendedName>
</protein>
<dbReference type="EMBL" id="ML178814">
    <property type="protein sequence ID" value="TFL07329.1"/>
    <property type="molecule type" value="Genomic_DNA"/>
</dbReference>
<feature type="compositionally biased region" description="Low complexity" evidence="1">
    <location>
        <begin position="469"/>
        <end position="480"/>
    </location>
</feature>
<feature type="region of interest" description="Disordered" evidence="1">
    <location>
        <begin position="153"/>
        <end position="183"/>
    </location>
</feature>
<feature type="compositionally biased region" description="Polar residues" evidence="1">
    <location>
        <begin position="211"/>
        <end position="227"/>
    </location>
</feature>
<dbReference type="AlphaFoldDB" id="A0A5C3R3L6"/>
<dbReference type="STRING" id="1884261.A0A5C3R3L6"/>
<dbReference type="Proteomes" id="UP000305067">
    <property type="component" value="Unassembled WGS sequence"/>
</dbReference>
<feature type="compositionally biased region" description="Polar residues" evidence="1">
    <location>
        <begin position="319"/>
        <end position="328"/>
    </location>
</feature>
<gene>
    <name evidence="3" type="ORF">BDV98DRAFT_19149</name>
</gene>